<feature type="domain" description="Gliding motility-associated protein GldM second immunoglobulin-like" evidence="1">
    <location>
        <begin position="50"/>
        <end position="127"/>
    </location>
</feature>
<gene>
    <name evidence="2" type="ORF">V1468_03585</name>
</gene>
<comment type="caution">
    <text evidence="2">The sequence shown here is derived from an EMBL/GenBank/DDBJ whole genome shotgun (WGS) entry which is preliminary data.</text>
</comment>
<evidence type="ECO:0000313" key="3">
    <source>
        <dbReference type="Proteomes" id="UP001356704"/>
    </source>
</evidence>
<sequence length="243" mass="27066">MKRIVLFLSLLFLLQSCKSSYSKTELLKENKALKERIKKLETADTVNKEAAIELKKINVVYRGISNPIYISKPNAVSFEATAFGLRKLDSLGNYNLSPGTGKTVDITIKSKLKNGDSLTETKTLRIKDIGMPLSLLNGIGCNSSKCELMLRKEDLKNSAITLDSESLILDLDVTGFKLKVPNQDVITIIGNVIPKEVNDIIDDLKNDDQVFVFDIKPKIKNPISNSIRICKISPILIRIVEDN</sequence>
<proteinExistence type="predicted"/>
<dbReference type="Proteomes" id="UP001356704">
    <property type="component" value="Unassembled WGS sequence"/>
</dbReference>
<accession>A0ABU7W2A3</accession>
<dbReference type="InterPro" id="IPR048406">
    <property type="entry name" value="GldM_Ig-like-2"/>
</dbReference>
<dbReference type="Pfam" id="PF21602">
    <property type="entry name" value="GldM_3rd"/>
    <property type="match status" value="1"/>
</dbReference>
<organism evidence="2 3">
    <name type="scientific">Winogradskyella poriferorum</name>
    <dbReference type="NCBI Taxonomy" id="307627"/>
    <lineage>
        <taxon>Bacteria</taxon>
        <taxon>Pseudomonadati</taxon>
        <taxon>Bacteroidota</taxon>
        <taxon>Flavobacteriia</taxon>
        <taxon>Flavobacteriales</taxon>
        <taxon>Flavobacteriaceae</taxon>
        <taxon>Winogradskyella</taxon>
    </lineage>
</organism>
<reference evidence="2 3" key="1">
    <citation type="submission" date="2024-02" db="EMBL/GenBank/DDBJ databases">
        <title>Winogradskyella poriferorum JCM 12885.</title>
        <authorList>
            <person name="Zhang D.-F."/>
            <person name="Fu Z.-Y."/>
        </authorList>
    </citation>
    <scope>NUCLEOTIDE SEQUENCE [LARGE SCALE GENOMIC DNA]</scope>
    <source>
        <strain evidence="2 3">JCM 12885</strain>
    </source>
</reference>
<dbReference type="EMBL" id="JAZHOU010000001">
    <property type="protein sequence ID" value="MEF3078077.1"/>
    <property type="molecule type" value="Genomic_DNA"/>
</dbReference>
<evidence type="ECO:0000259" key="1">
    <source>
        <dbReference type="Pfam" id="PF21602"/>
    </source>
</evidence>
<keyword evidence="3" id="KW-1185">Reference proteome</keyword>
<name>A0ABU7W2A3_9FLAO</name>
<evidence type="ECO:0000313" key="2">
    <source>
        <dbReference type="EMBL" id="MEF3078077.1"/>
    </source>
</evidence>
<dbReference type="PROSITE" id="PS51257">
    <property type="entry name" value="PROKAR_LIPOPROTEIN"/>
    <property type="match status" value="1"/>
</dbReference>
<dbReference type="RefSeq" id="WP_331808879.1">
    <property type="nucleotide sequence ID" value="NZ_JAZHOU010000001.1"/>
</dbReference>
<protein>
    <recommendedName>
        <fullName evidence="1">Gliding motility-associated protein GldM second immunoglobulin-like domain-containing protein</fullName>
    </recommendedName>
</protein>